<keyword evidence="1" id="KW-0472">Membrane</keyword>
<feature type="signal peptide" evidence="2">
    <location>
        <begin position="1"/>
        <end position="29"/>
    </location>
</feature>
<feature type="transmembrane region" description="Helical" evidence="1">
    <location>
        <begin position="460"/>
        <end position="479"/>
    </location>
</feature>
<keyword evidence="1" id="KW-0812">Transmembrane</keyword>
<evidence type="ECO:0000313" key="3">
    <source>
        <dbReference type="EMBL" id="SMP74811.1"/>
    </source>
</evidence>
<dbReference type="Proteomes" id="UP001158067">
    <property type="component" value="Unassembled WGS sequence"/>
</dbReference>
<keyword evidence="2" id="KW-0732">Signal</keyword>
<sequence>MKPPLTITRLFALAVVVLAWTSLTASHSAAQPAAPTTPASFLANDAEGVVRFPTKKKNALGWTMQIRHAQHATAEVTRIEIEFATTGGPTTADLNLSIQLTPKASGHETPQSASRVSLPITIPQGTNRQSLVRYAPKTSFGNLYEVQLFQDGRKIDDCKDFVGESLTRQDAGLYLNLNLLGKWNVLWINSEEDRTTRSQSFENLLLGQEVSPFYSVETPDEWDKLMDDATVQTSTHALRAIDIDQLPNHWLAYQPYDSLIIHHSDWLSLKEQQTAPARAIRQWVNAGGVVLVRGISLSETIPSDEKTTTSNPGSAPTPDSIANANTIIQQRIENFDGYSIPDNTTFQSEVSYMDLSDSQIREWREWFPTGAQTLKDSLAAFPPARLTSQTGVRSQSQLAGMVIYLGKQPIGRPIEVLQWQAASSLMGWQSHRILRAGVEPILGSSRFFQWVIPGVAQPPVYTFMGLLGIFVILVGPVAYRKTAKSGRGYLMFAIAPLLAIITTLAMLAYGVIADGFGTTTRVRQITWVDGETGDAVTRTRSTYFAGIRPSDGLTFENNTDVTLFPDNHQRSWESQTDDRFQLRGEIVVTDKSIQFSRDYLPSRQQKQFVAHRPQDNWGYFTIEGAAPASSNEVQIQSHANQPANEMIVRDTKGSYFYAENIPPNEIVKATRLTDQEASERLGELYQRQWLVSSIVDRRQSQTSSMQNYNNEVFDIINQQLNNLSSAAKPTDGAFEFELQSRLQLGSKLPRNSFFCLTDLSPDAIAIDNAVPTDSIHFVMGSLR</sequence>
<protein>
    <submittedName>
        <fullName evidence="3">Uncharacterized protein</fullName>
    </submittedName>
</protein>
<feature type="transmembrane region" description="Helical" evidence="1">
    <location>
        <begin position="491"/>
        <end position="512"/>
    </location>
</feature>
<proteinExistence type="predicted"/>
<accession>A0ABY1QMA3</accession>
<keyword evidence="1" id="KW-1133">Transmembrane helix</keyword>
<dbReference type="EMBL" id="FXUG01000018">
    <property type="protein sequence ID" value="SMP74811.1"/>
    <property type="molecule type" value="Genomic_DNA"/>
</dbReference>
<reference evidence="3 4" key="1">
    <citation type="submission" date="2017-05" db="EMBL/GenBank/DDBJ databases">
        <authorList>
            <person name="Varghese N."/>
            <person name="Submissions S."/>
        </authorList>
    </citation>
    <scope>NUCLEOTIDE SEQUENCE [LARGE SCALE GENOMIC DNA]</scope>
    <source>
        <strain evidence="3 4">DSM 25457</strain>
    </source>
</reference>
<organism evidence="3 4">
    <name type="scientific">Neorhodopirellula lusitana</name>
    <dbReference type="NCBI Taxonomy" id="445327"/>
    <lineage>
        <taxon>Bacteria</taxon>
        <taxon>Pseudomonadati</taxon>
        <taxon>Planctomycetota</taxon>
        <taxon>Planctomycetia</taxon>
        <taxon>Pirellulales</taxon>
        <taxon>Pirellulaceae</taxon>
        <taxon>Neorhodopirellula</taxon>
    </lineage>
</organism>
<gene>
    <name evidence="3" type="ORF">SAMN06265222_11845</name>
</gene>
<evidence type="ECO:0000313" key="4">
    <source>
        <dbReference type="Proteomes" id="UP001158067"/>
    </source>
</evidence>
<feature type="chain" id="PRO_5045227540" evidence="2">
    <location>
        <begin position="30"/>
        <end position="783"/>
    </location>
</feature>
<comment type="caution">
    <text evidence="3">The sequence shown here is derived from an EMBL/GenBank/DDBJ whole genome shotgun (WGS) entry which is preliminary data.</text>
</comment>
<keyword evidence="4" id="KW-1185">Reference proteome</keyword>
<evidence type="ECO:0000256" key="2">
    <source>
        <dbReference type="SAM" id="SignalP"/>
    </source>
</evidence>
<dbReference type="RefSeq" id="WP_283434948.1">
    <property type="nucleotide sequence ID" value="NZ_FXUG01000018.1"/>
</dbReference>
<evidence type="ECO:0000256" key="1">
    <source>
        <dbReference type="SAM" id="Phobius"/>
    </source>
</evidence>
<name>A0ABY1QMA3_9BACT</name>